<protein>
    <submittedName>
        <fullName evidence="7">Uncharacterized protein</fullName>
    </submittedName>
</protein>
<evidence type="ECO:0000313" key="7">
    <source>
        <dbReference type="EMBL" id="KGX83262.1"/>
    </source>
</evidence>
<accession>A0A0A5HHX6</accession>
<evidence type="ECO:0000313" key="8">
    <source>
        <dbReference type="Proteomes" id="UP000030403"/>
    </source>
</evidence>
<feature type="domain" description="Type II methyltransferase M.Eco57I C-terminal" evidence="6">
    <location>
        <begin position="276"/>
        <end position="501"/>
    </location>
</feature>
<evidence type="ECO:0000256" key="1">
    <source>
        <dbReference type="ARBA" id="ARBA00022603"/>
    </source>
</evidence>
<dbReference type="RefSeq" id="WP_051255285.1">
    <property type="nucleotide sequence ID" value="NZ_AVPF01000127.1"/>
</dbReference>
<evidence type="ECO:0000256" key="4">
    <source>
        <dbReference type="ARBA" id="ARBA00022747"/>
    </source>
</evidence>
<dbReference type="STRING" id="1385511.GCA_000425225_04119"/>
<keyword evidence="3" id="KW-0949">S-adenosyl-L-methionine</keyword>
<dbReference type="GO" id="GO:0003677">
    <property type="term" value="F:DNA binding"/>
    <property type="evidence" value="ECO:0007669"/>
    <property type="project" value="InterPro"/>
</dbReference>
<dbReference type="Pfam" id="PF02384">
    <property type="entry name" value="N6_Mtase"/>
    <property type="match status" value="1"/>
</dbReference>
<sequence length="523" mass="62054">MDTTLEQSYISQTPLSYRRKKGQYFTPPHIAEVMVEWVVPADPATILDPAVGMGIFPRSFNQRMPGTISNWKSYDIEDSFIHPLQSMGLHMYHQDFLLSDWKNLFDGIIANPPYFKLRNHSHKVELLKTFEEKLGVRLPGNTNIYNLFILKCLKQLNVNGRAAFIVPSDFLNADYGQHIKAYLLKHKLLDYVVITDYQVSWFEEATTTSAILLCSREETKDDRVEFINVQSDSEMKGFKEFLQNGDCSKPYGKSFAYHELVPSIKWRHYYQDSLLETYKNLRPFYEFGKAKRGIATGANDFFCLSESERIEWGLDRDITVPCLIKAYQASEPFFTWENWESLKHDNHPVYVLQIKQEHEQHHVVQRYIQYGEEHHFHQRYLTKHRKPWYRPELREPPPILFRVFNRSGLQFIRNEAGIMHLTSFHGLYIHEYFMQEIDVIMAYFLTDVAKDLIKETRREYGKGLLKFEPNDLNQSWVVDFESIEEKEKKQIRELYTNIRQDTSTYRDELLARLNKMFIDILKR</sequence>
<keyword evidence="1" id="KW-0489">Methyltransferase</keyword>
<keyword evidence="2" id="KW-0808">Transferase</keyword>
<evidence type="ECO:0000256" key="2">
    <source>
        <dbReference type="ARBA" id="ARBA00022679"/>
    </source>
</evidence>
<dbReference type="Pfam" id="PF22837">
    <property type="entry name" value="M_Eco57I_C"/>
    <property type="match status" value="1"/>
</dbReference>
<dbReference type="InterPro" id="IPR002052">
    <property type="entry name" value="DNA_methylase_N6_adenine_CS"/>
</dbReference>
<dbReference type="PRINTS" id="PR00507">
    <property type="entry name" value="N12N6MTFRASE"/>
</dbReference>
<dbReference type="GO" id="GO:0032259">
    <property type="term" value="P:methylation"/>
    <property type="evidence" value="ECO:0007669"/>
    <property type="project" value="UniProtKB-KW"/>
</dbReference>
<dbReference type="SUPFAM" id="SSF53335">
    <property type="entry name" value="S-adenosyl-L-methionine-dependent methyltransferases"/>
    <property type="match status" value="1"/>
</dbReference>
<comment type="caution">
    <text evidence="7">The sequence shown here is derived from an EMBL/GenBank/DDBJ whole genome shotgun (WGS) entry which is preliminary data.</text>
</comment>
<keyword evidence="4" id="KW-0680">Restriction system</keyword>
<evidence type="ECO:0000259" key="5">
    <source>
        <dbReference type="Pfam" id="PF02384"/>
    </source>
</evidence>
<gene>
    <name evidence="7" type="ORF">N783_05110</name>
</gene>
<dbReference type="GO" id="GO:0008170">
    <property type="term" value="F:N-methyltransferase activity"/>
    <property type="evidence" value="ECO:0007669"/>
    <property type="project" value="InterPro"/>
</dbReference>
<dbReference type="PROSITE" id="PS00092">
    <property type="entry name" value="N6_MTASE"/>
    <property type="match status" value="1"/>
</dbReference>
<dbReference type="InterPro" id="IPR050953">
    <property type="entry name" value="N4_N6_ade-DNA_methylase"/>
</dbReference>
<dbReference type="eggNOG" id="COG0827">
    <property type="taxonomic scope" value="Bacteria"/>
</dbReference>
<dbReference type="GO" id="GO:0009007">
    <property type="term" value="F:site-specific DNA-methyltransferase (adenine-specific) activity"/>
    <property type="evidence" value="ECO:0007669"/>
    <property type="project" value="UniProtKB-EC"/>
</dbReference>
<dbReference type="EMBL" id="AVPF01000127">
    <property type="protein sequence ID" value="KGX83262.1"/>
    <property type="molecule type" value="Genomic_DNA"/>
</dbReference>
<dbReference type="InterPro" id="IPR029063">
    <property type="entry name" value="SAM-dependent_MTases_sf"/>
</dbReference>
<dbReference type="AlphaFoldDB" id="A0A0A5HHX6"/>
<dbReference type="PANTHER" id="PTHR33841:SF5">
    <property type="entry name" value="DNA METHYLASE (MODIFICATION METHYLASE) (METHYLTRANSFERASE)-RELATED"/>
    <property type="match status" value="1"/>
</dbReference>
<dbReference type="Gene3D" id="3.40.50.150">
    <property type="entry name" value="Vaccinia Virus protein VP39"/>
    <property type="match status" value="1"/>
</dbReference>
<keyword evidence="8" id="KW-1185">Reference proteome</keyword>
<name>A0A0A5HHX6_9BACI</name>
<dbReference type="Proteomes" id="UP000030403">
    <property type="component" value="Unassembled WGS sequence"/>
</dbReference>
<proteinExistence type="predicted"/>
<dbReference type="OrthoDB" id="9815272at2"/>
<dbReference type="PANTHER" id="PTHR33841">
    <property type="entry name" value="DNA METHYLTRANSFERASE YEEA-RELATED"/>
    <property type="match status" value="1"/>
</dbReference>
<evidence type="ECO:0000259" key="6">
    <source>
        <dbReference type="Pfam" id="PF22837"/>
    </source>
</evidence>
<organism evidence="7 8">
    <name type="scientific">Pontibacillus marinus BH030004 = DSM 16465</name>
    <dbReference type="NCBI Taxonomy" id="1385511"/>
    <lineage>
        <taxon>Bacteria</taxon>
        <taxon>Bacillati</taxon>
        <taxon>Bacillota</taxon>
        <taxon>Bacilli</taxon>
        <taxon>Bacillales</taxon>
        <taxon>Bacillaceae</taxon>
        <taxon>Pontibacillus</taxon>
    </lineage>
</organism>
<dbReference type="GO" id="GO:0009307">
    <property type="term" value="P:DNA restriction-modification system"/>
    <property type="evidence" value="ECO:0007669"/>
    <property type="project" value="UniProtKB-KW"/>
</dbReference>
<dbReference type="InterPro" id="IPR003356">
    <property type="entry name" value="DNA_methylase_A-5"/>
</dbReference>
<evidence type="ECO:0000256" key="3">
    <source>
        <dbReference type="ARBA" id="ARBA00022691"/>
    </source>
</evidence>
<feature type="domain" description="DNA methylase adenine-specific" evidence="5">
    <location>
        <begin position="19"/>
        <end position="246"/>
    </location>
</feature>
<reference evidence="7 8" key="1">
    <citation type="submission" date="2013-08" db="EMBL/GenBank/DDBJ databases">
        <authorList>
            <person name="Huang J."/>
            <person name="Wang G."/>
        </authorList>
    </citation>
    <scope>NUCLEOTIDE SEQUENCE [LARGE SCALE GENOMIC DNA]</scope>
    <source>
        <strain evidence="7 8">BH030004</strain>
    </source>
</reference>
<dbReference type="InterPro" id="IPR054520">
    <property type="entry name" value="M_Eco57I_C"/>
</dbReference>